<evidence type="ECO:0000313" key="4">
    <source>
        <dbReference type="Proteomes" id="UP000255177"/>
    </source>
</evidence>
<proteinExistence type="inferred from homology"/>
<dbReference type="Proteomes" id="UP000255177">
    <property type="component" value="Unassembled WGS sequence"/>
</dbReference>
<organism evidence="3 4">
    <name type="scientific">Pseudomonas wadenswilerensis</name>
    <dbReference type="NCBI Taxonomy" id="1785161"/>
    <lineage>
        <taxon>Bacteria</taxon>
        <taxon>Pseudomonadati</taxon>
        <taxon>Pseudomonadota</taxon>
        <taxon>Gammaproteobacteria</taxon>
        <taxon>Pseudomonadales</taxon>
        <taxon>Pseudomonadaceae</taxon>
        <taxon>Pseudomonas</taxon>
    </lineage>
</organism>
<dbReference type="Pfam" id="PF00106">
    <property type="entry name" value="adh_short"/>
    <property type="match status" value="1"/>
</dbReference>
<dbReference type="PRINTS" id="PR00081">
    <property type="entry name" value="GDHRDH"/>
</dbReference>
<comment type="similarity">
    <text evidence="1">Belongs to the short-chain dehydrogenases/reductases (SDR) family.</text>
</comment>
<keyword evidence="2" id="KW-0560">Oxidoreductase</keyword>
<protein>
    <submittedName>
        <fullName evidence="3">Short-chain dehydrogenase</fullName>
    </submittedName>
</protein>
<evidence type="ECO:0000256" key="2">
    <source>
        <dbReference type="ARBA" id="ARBA00023002"/>
    </source>
</evidence>
<gene>
    <name evidence="3" type="ORF">CCOS864_04763</name>
</gene>
<dbReference type="EMBL" id="UIDD01000011">
    <property type="protein sequence ID" value="SUQ65292.1"/>
    <property type="molecule type" value="Genomic_DNA"/>
</dbReference>
<dbReference type="SUPFAM" id="SSF51735">
    <property type="entry name" value="NAD(P)-binding Rossmann-fold domains"/>
    <property type="match status" value="1"/>
</dbReference>
<dbReference type="PANTHER" id="PTHR44196:SF1">
    <property type="entry name" value="DEHYDROGENASE_REDUCTASE SDR FAMILY MEMBER 7B"/>
    <property type="match status" value="1"/>
</dbReference>
<evidence type="ECO:0000256" key="1">
    <source>
        <dbReference type="ARBA" id="ARBA00006484"/>
    </source>
</evidence>
<accession>A0A380T4W1</accession>
<keyword evidence="4" id="KW-1185">Reference proteome</keyword>
<dbReference type="CDD" id="cd05233">
    <property type="entry name" value="SDR_c"/>
    <property type="match status" value="1"/>
</dbReference>
<reference evidence="4" key="1">
    <citation type="submission" date="2018-07" db="EMBL/GenBank/DDBJ databases">
        <authorList>
            <person name="Blom J."/>
        </authorList>
    </citation>
    <scope>NUCLEOTIDE SEQUENCE [LARGE SCALE GENOMIC DNA]</scope>
    <source>
        <strain evidence="4">CCOS 864</strain>
    </source>
</reference>
<dbReference type="InterPro" id="IPR002347">
    <property type="entry name" value="SDR_fam"/>
</dbReference>
<name>A0A380T4W1_9PSED</name>
<dbReference type="PANTHER" id="PTHR44196">
    <property type="entry name" value="DEHYDROGENASE/REDUCTASE SDR FAMILY MEMBER 7B"/>
    <property type="match status" value="1"/>
</dbReference>
<dbReference type="Gene3D" id="3.40.50.720">
    <property type="entry name" value="NAD(P)-binding Rossmann-like Domain"/>
    <property type="match status" value="1"/>
</dbReference>
<sequence>MSEPIARKVWVTGASSGLGLALVQQLLEQGWKVAASGRASPELTGLSQLNPEQLLLLDGSLDDGVQAAQAGQQLQAHWGALDCLLVNAGTCDYLDASLSPTAIFEAIASSNLSASVHCLNVAVPLLEKGQAPQVLAVLSRYSALQLYEPSQPATPSNNLAEVFRAERQNLQSKGIDLTLVAPQALKVPLVGVQVMPEQWTPESAADVIVQRLPERAPELLLEALNLNSLWPLPERPSSPV</sequence>
<dbReference type="GO" id="GO:0016491">
    <property type="term" value="F:oxidoreductase activity"/>
    <property type="evidence" value="ECO:0007669"/>
    <property type="project" value="UniProtKB-KW"/>
</dbReference>
<dbReference type="InterPro" id="IPR036291">
    <property type="entry name" value="NAD(P)-bd_dom_sf"/>
</dbReference>
<dbReference type="RefSeq" id="WP_233674630.1">
    <property type="nucleotide sequence ID" value="NZ_CBCSFG010000003.1"/>
</dbReference>
<dbReference type="GO" id="GO:0016020">
    <property type="term" value="C:membrane"/>
    <property type="evidence" value="ECO:0007669"/>
    <property type="project" value="TreeGrafter"/>
</dbReference>
<dbReference type="AlphaFoldDB" id="A0A380T4W1"/>
<evidence type="ECO:0000313" key="3">
    <source>
        <dbReference type="EMBL" id="SUQ65292.1"/>
    </source>
</evidence>